<gene>
    <name evidence="2" type="ORF">ABK249_02065</name>
</gene>
<sequence length="413" mass="47527">MNSIKLSICIPTYNRAQHLRSCLERIKGFDFEFPYEIVISDNASTDNTAEIAREFASQLPINYYVRAENHGAVVNVNAVFRRARGEYAVYLADDDRLVHEGLLNAMKFLDEHPNVLVCHAPWYLYDGILEADTGKFYDIKEDVVFERRSFGQVFNFMVKGHIFPEIAIFRTQALRTTWVPRDVCFYAFPMLAHLLDQGDVAFLKEPFYKQVGRSEHGRDRRQGGHDIAMSGWDQYRGGLEYFLYFGMKRGQISRDAEDRATQEQMCRTFTLLRMTVALRLLISFREFVKAYEVYTRLCFGGFDDFPEVVAAREGLLIAAALETLAWQVNAAAEIDHLIVHGFPDPQTVKERIAKVNFPERIKVIDEPVEHTPDFANKTAVLVALPKQREQFLELGYPPNLVFAQDDLIQTILL</sequence>
<dbReference type="EC" id="2.4.-.-" evidence="2"/>
<keyword evidence="3" id="KW-1185">Reference proteome</keyword>
<evidence type="ECO:0000313" key="2">
    <source>
        <dbReference type="EMBL" id="MEQ1403706.1"/>
    </source>
</evidence>
<evidence type="ECO:0000313" key="3">
    <source>
        <dbReference type="Proteomes" id="UP001496627"/>
    </source>
</evidence>
<dbReference type="Pfam" id="PF00535">
    <property type="entry name" value="Glycos_transf_2"/>
    <property type="match status" value="1"/>
</dbReference>
<proteinExistence type="predicted"/>
<name>A0ABV0LVT6_9HYPH</name>
<evidence type="ECO:0000259" key="1">
    <source>
        <dbReference type="Pfam" id="PF00535"/>
    </source>
</evidence>
<dbReference type="InterPro" id="IPR029044">
    <property type="entry name" value="Nucleotide-diphossugar_trans"/>
</dbReference>
<dbReference type="EMBL" id="JBEAAL010000001">
    <property type="protein sequence ID" value="MEQ1403706.1"/>
    <property type="molecule type" value="Genomic_DNA"/>
</dbReference>
<dbReference type="CDD" id="cd00761">
    <property type="entry name" value="Glyco_tranf_GTA_type"/>
    <property type="match status" value="1"/>
</dbReference>
<dbReference type="Proteomes" id="UP001496627">
    <property type="component" value="Unassembled WGS sequence"/>
</dbReference>
<organism evidence="2 3">
    <name type="scientific">Neorhizobium phenanthreniclasticum</name>
    <dbReference type="NCBI Taxonomy" id="3157917"/>
    <lineage>
        <taxon>Bacteria</taxon>
        <taxon>Pseudomonadati</taxon>
        <taxon>Pseudomonadota</taxon>
        <taxon>Alphaproteobacteria</taxon>
        <taxon>Hyphomicrobiales</taxon>
        <taxon>Rhizobiaceae</taxon>
        <taxon>Rhizobium/Agrobacterium group</taxon>
        <taxon>Neorhizobium</taxon>
    </lineage>
</organism>
<reference evidence="2 3" key="1">
    <citation type="submission" date="2024-05" db="EMBL/GenBank/DDBJ databases">
        <title>Neorhizobium sp. Rsf11, a plant growth promoting and heavy metal resistant PAH-degrader.</title>
        <authorList>
            <person name="Golubev S.N."/>
            <person name="Muratova A.Y."/>
            <person name="Markelova M.I."/>
        </authorList>
    </citation>
    <scope>NUCLEOTIDE SEQUENCE [LARGE SCALE GENOMIC DNA]</scope>
    <source>
        <strain evidence="2 3">Rsf11</strain>
    </source>
</reference>
<protein>
    <submittedName>
        <fullName evidence="2">Glycosyltransferase family 2 protein</fullName>
        <ecNumber evidence="2">2.4.-.-</ecNumber>
    </submittedName>
</protein>
<keyword evidence="2" id="KW-0328">Glycosyltransferase</keyword>
<dbReference type="PANTHER" id="PTHR22916">
    <property type="entry name" value="GLYCOSYLTRANSFERASE"/>
    <property type="match status" value="1"/>
</dbReference>
<dbReference type="GO" id="GO:0016757">
    <property type="term" value="F:glycosyltransferase activity"/>
    <property type="evidence" value="ECO:0007669"/>
    <property type="project" value="UniProtKB-KW"/>
</dbReference>
<dbReference type="SUPFAM" id="SSF53448">
    <property type="entry name" value="Nucleotide-diphospho-sugar transferases"/>
    <property type="match status" value="1"/>
</dbReference>
<comment type="caution">
    <text evidence="2">The sequence shown here is derived from an EMBL/GenBank/DDBJ whole genome shotgun (WGS) entry which is preliminary data.</text>
</comment>
<feature type="domain" description="Glycosyltransferase 2-like" evidence="1">
    <location>
        <begin position="7"/>
        <end position="142"/>
    </location>
</feature>
<dbReference type="Gene3D" id="3.90.550.10">
    <property type="entry name" value="Spore Coat Polysaccharide Biosynthesis Protein SpsA, Chain A"/>
    <property type="match status" value="1"/>
</dbReference>
<dbReference type="RefSeq" id="WP_037158742.1">
    <property type="nucleotide sequence ID" value="NZ_JBEAAL010000001.1"/>
</dbReference>
<keyword evidence="2" id="KW-0808">Transferase</keyword>
<dbReference type="InterPro" id="IPR001173">
    <property type="entry name" value="Glyco_trans_2-like"/>
</dbReference>
<accession>A0ABV0LVT6</accession>